<evidence type="ECO:0000256" key="1">
    <source>
        <dbReference type="SAM" id="MobiDB-lite"/>
    </source>
</evidence>
<protein>
    <submittedName>
        <fullName evidence="2">Uncharacterized protein</fullName>
    </submittedName>
</protein>
<gene>
    <name evidence="2" type="ORF">BW686_09370</name>
</gene>
<accession>A0A244ETM8</accession>
<feature type="region of interest" description="Disordered" evidence="1">
    <location>
        <begin position="46"/>
        <end position="79"/>
    </location>
</feature>
<evidence type="ECO:0000313" key="2">
    <source>
        <dbReference type="EMBL" id="OUM07802.1"/>
    </source>
</evidence>
<organism evidence="2 3">
    <name type="scientific">Pseudomonas syringae</name>
    <dbReference type="NCBI Taxonomy" id="317"/>
    <lineage>
        <taxon>Bacteria</taxon>
        <taxon>Pseudomonadati</taxon>
        <taxon>Pseudomonadota</taxon>
        <taxon>Gammaproteobacteria</taxon>
        <taxon>Pseudomonadales</taxon>
        <taxon>Pseudomonadaceae</taxon>
        <taxon>Pseudomonas</taxon>
    </lineage>
</organism>
<feature type="compositionally biased region" description="Basic and acidic residues" evidence="1">
    <location>
        <begin position="69"/>
        <end position="79"/>
    </location>
</feature>
<dbReference type="EMBL" id="MTSA01000006">
    <property type="protein sequence ID" value="OUM07802.1"/>
    <property type="molecule type" value="Genomic_DNA"/>
</dbReference>
<proteinExistence type="predicted"/>
<reference evidence="2 3" key="1">
    <citation type="submission" date="2017-01" db="EMBL/GenBank/DDBJ databases">
        <authorList>
            <person name="Mah S.A."/>
            <person name="Swanson W.J."/>
            <person name="Moy G.W."/>
            <person name="Vacquier V.D."/>
        </authorList>
    </citation>
    <scope>NUCLEOTIDE SEQUENCE [LARGE SCALE GENOMIC DNA]</scope>
    <source>
        <strain evidence="2">PDD-32b-74</strain>
    </source>
</reference>
<dbReference type="AlphaFoldDB" id="A0A244ETM8"/>
<sequence length="136" mass="14666">MIRFTPRLPTELKGGYSQGLIHRKIAHRQKTGAENPLGVNFSSAKSAATDEKVRGGGPTGGQVLTKGSRYRDHRHDLERPRLNISSREAGYLPMQKLEKILPSRSSELNAPVISPSACCACRRSSANSSPAPASVS</sequence>
<comment type="caution">
    <text evidence="2">The sequence shown here is derived from an EMBL/GenBank/DDBJ whole genome shotgun (WGS) entry which is preliminary data.</text>
</comment>
<name>A0A244ETM8_PSESX</name>
<dbReference type="Proteomes" id="UP000195128">
    <property type="component" value="Unassembled WGS sequence"/>
</dbReference>
<evidence type="ECO:0000313" key="3">
    <source>
        <dbReference type="Proteomes" id="UP000195128"/>
    </source>
</evidence>